<dbReference type="Proteomes" id="UP000185356">
    <property type="component" value="Segment"/>
</dbReference>
<dbReference type="EMBL" id="KJ019165">
    <property type="protein sequence ID" value="AIX47070.1"/>
    <property type="molecule type" value="Genomic_DNA"/>
</dbReference>
<evidence type="ECO:0000313" key="38">
    <source>
        <dbReference type="EMBL" id="AIX37935.1"/>
    </source>
</evidence>
<dbReference type="InterPro" id="IPR014729">
    <property type="entry name" value="Rossmann-like_a/b/a_fold"/>
</dbReference>
<evidence type="ECO:0000313" key="12">
    <source>
        <dbReference type="EMBL" id="AIX19175.1"/>
    </source>
</evidence>
<dbReference type="Proteomes" id="UP000185375">
    <property type="component" value="Segment"/>
</dbReference>
<dbReference type="EMBL" id="KJ019075">
    <property type="protein sequence ID" value="AIX25368.1"/>
    <property type="molecule type" value="Genomic_DNA"/>
</dbReference>
<evidence type="ECO:0000313" key="46">
    <source>
        <dbReference type="EMBL" id="AIX46427.1"/>
    </source>
</evidence>
<gene>
    <name evidence="42" type="ORF">Syn7803C102_153</name>
    <name evidence="43" type="ORF">Syn7803C108_154</name>
    <name evidence="44" type="ORF">Syn7803C109_153</name>
    <name evidence="45" type="ORF">Syn7803C35_153</name>
    <name evidence="46" type="ORF">Syn7803C37_154</name>
    <name evidence="47" type="ORF">Syn7803C39_153</name>
    <name evidence="48" type="ORF">Syn7803C40_154</name>
    <name evidence="3" type="ORF">Syn7803C45_154</name>
    <name evidence="4" type="ORF">Syn7803C46_153</name>
    <name evidence="5" type="ORF">Syn7803C48_153</name>
    <name evidence="6" type="ORF">Syn7803C49_155</name>
    <name evidence="7" type="ORF">Syn7803C54_154</name>
    <name evidence="8" type="ORF">Syn7803C55_150</name>
    <name evidence="9" type="ORF">Syn7803C57_153</name>
    <name evidence="10" type="ORF">Syn7803C72_153</name>
    <name evidence="11" type="ORF">Syn7803C73_153</name>
    <name evidence="12" type="ORF">Syn7803C75_153</name>
    <name evidence="13" type="ORF">Syn7803C77_153</name>
    <name evidence="14" type="ORF">Syn7803C88_153</name>
    <name evidence="15" type="ORF">Syn7803C89_153</name>
    <name evidence="16" type="ORF">Syn7803C93_154</name>
    <name evidence="17" type="ORF">Syn7803US104_154</name>
    <name evidence="18" type="ORF">Syn7803US108_153</name>
    <name evidence="19" type="ORF">Syn7803US109_154</name>
    <name evidence="20" type="ORF">Syn7803US110_153</name>
    <name evidence="21" type="ORF">Syn7803US111_153</name>
    <name evidence="22" type="ORF">Syn7803US113_153</name>
    <name evidence="23" type="ORF">Syn7803US114_153</name>
    <name evidence="24" type="ORF">Syn7803US115_152</name>
    <name evidence="25" type="ORF">Syn7803US116_153</name>
    <name evidence="26" type="ORF">Syn7803US122_153</name>
    <name evidence="27" type="ORF">Syn7803US59_153</name>
    <name evidence="28" type="ORF">Syn7803US5_154</name>
    <name evidence="29" type="ORF">Syn7803US61_152</name>
    <name evidence="30" type="ORF">Syn7803US63_152</name>
    <name evidence="31" type="ORF">Syn7803US64_154</name>
    <name evidence="32" type="ORF">Syn7803US65_155</name>
    <name evidence="33" type="ORF">Syn7803US71_153</name>
    <name evidence="34" type="ORF">Syn7803US78_153</name>
    <name evidence="35" type="ORF">Syn7803US80_155</name>
    <name evidence="36" type="ORF">Syn7803US82_153</name>
    <name evidence="37" type="ORF">Syn7803US83_153</name>
    <name evidence="38" type="ORF">Syn7803US85_153</name>
    <name evidence="39" type="ORF">Syn7803US89_153</name>
    <name evidence="40" type="ORF">Syn7803US94_154</name>
    <name evidence="41" type="ORF">Syn7803US95_154</name>
</gene>
<dbReference type="Proteomes" id="UP000185378">
    <property type="component" value="Segment"/>
</dbReference>
<evidence type="ECO:0000313" key="24">
    <source>
        <dbReference type="EMBL" id="AIX26232.1"/>
    </source>
</evidence>
<dbReference type="EMBL" id="KJ019070">
    <property type="protein sequence ID" value="AIX24279.1"/>
    <property type="molecule type" value="Genomic_DNA"/>
</dbReference>
<dbReference type="EMBL" id="KJ019164">
    <property type="protein sequence ID" value="AIX46852.1"/>
    <property type="molecule type" value="Genomic_DNA"/>
</dbReference>
<dbReference type="EMBL" id="KJ019034">
    <property type="protein sequence ID" value="AIX16059.1"/>
    <property type="molecule type" value="Genomic_DNA"/>
</dbReference>
<dbReference type="EMBL" id="KJ019072">
    <property type="protein sequence ID" value="AIX24713.1"/>
    <property type="molecule type" value="Genomic_DNA"/>
</dbReference>
<dbReference type="EMBL" id="KJ019115">
    <property type="protein sequence ID" value="AIX35276.1"/>
    <property type="molecule type" value="Genomic_DNA"/>
</dbReference>
<evidence type="ECO:0000313" key="30">
    <source>
        <dbReference type="EMBL" id="AIX35698.1"/>
    </source>
</evidence>
<dbReference type="Proteomes" id="UP000185380">
    <property type="component" value="Segment"/>
</dbReference>
<dbReference type="EMBL" id="KJ019032">
    <property type="protein sequence ID" value="AIX15631.1"/>
    <property type="molecule type" value="Genomic_DNA"/>
</dbReference>
<evidence type="ECO:0000313" key="37">
    <source>
        <dbReference type="EMBL" id="AIX37717.1"/>
    </source>
</evidence>
<evidence type="ECO:0000313" key="10">
    <source>
        <dbReference type="EMBL" id="AIX18739.1"/>
    </source>
</evidence>
<sequence length="389" mass="43285">MKKFSDFLSEAAKSRASDEAQKRGLEHVGYGYYGLADGTVTHRSLNGKLVELSKDQQAAKNGQPPAQESEPQSTEGEGEGGKGAVSITFGRFNPPTIGHQKLIDRVAQSAKGGEYKVYPSRSQDPKKNPIDPETKVHYMRQMYPDHAHAITNNEEYKTIFDVLKGLYSEGYSEVNIVVGGDRVAEFDNLANKYNGKLYEFEEINVVSAGDRDPDSDGVDGMSASKMRKAAADNDFATFRSGIPEELTDKETKELFNEVRSSMQMESFEDFADASYVLHEIAPKLDEKSLREHYYNSNAFPVGSFIENVNTGIIGKVVNRGANYVIYIDEHDTVYRGWLKDLTEKNDIHGFDFTPQGLIGTSELSQSVVKMTPGQFIQKINKRNKVAAKT</sequence>
<feature type="region of interest" description="Disordered" evidence="1">
    <location>
        <begin position="47"/>
        <end position="90"/>
    </location>
</feature>
<dbReference type="Proteomes" id="UP000185357">
    <property type="component" value="Segment"/>
</dbReference>
<dbReference type="Proteomes" id="UP000185347">
    <property type="component" value="Segment"/>
</dbReference>
<dbReference type="Proteomes" id="UP000185376">
    <property type="component" value="Segment"/>
</dbReference>
<dbReference type="Proteomes" id="UP000185344">
    <property type="component" value="Segment"/>
</dbReference>
<dbReference type="GO" id="GO:0016740">
    <property type="term" value="F:transferase activity"/>
    <property type="evidence" value="ECO:0007669"/>
    <property type="project" value="UniProtKB-KW"/>
</dbReference>
<organism evidence="12 52">
    <name type="scientific">Synechococcus phage ACG-2014d</name>
    <dbReference type="NCBI Taxonomy" id="1493509"/>
    <lineage>
        <taxon>Viruses</taxon>
        <taxon>Duplodnaviria</taxon>
        <taxon>Heunggongvirae</taxon>
        <taxon>Uroviricota</taxon>
        <taxon>Caudoviricetes</taxon>
        <taxon>Pantevenvirales</taxon>
        <taxon>Kyanoviridae</taxon>
        <taxon>Lowelvirus</taxon>
        <taxon>Lowelvirus tuscon4d</taxon>
    </lineage>
</organism>
<dbReference type="Proteomes" id="UP000185353">
    <property type="component" value="Segment"/>
</dbReference>
<feature type="domain" description="Cytidyltransferase-like" evidence="2">
    <location>
        <begin position="87"/>
        <end position="201"/>
    </location>
</feature>
<evidence type="ECO:0000313" key="31">
    <source>
        <dbReference type="EMBL" id="AIX35917.1"/>
    </source>
</evidence>
<dbReference type="EMBL" id="KJ019131">
    <property type="protein sequence ID" value="AIX38804.1"/>
    <property type="molecule type" value="Genomic_DNA"/>
</dbReference>
<dbReference type="InterPro" id="IPR004821">
    <property type="entry name" value="Cyt_trans-like"/>
</dbReference>
<dbReference type="EMBL" id="KJ019112">
    <property type="protein sequence ID" value="AIX34632.1"/>
    <property type="molecule type" value="Genomic_DNA"/>
</dbReference>
<evidence type="ECO:0000313" key="21">
    <source>
        <dbReference type="EMBL" id="AIX25368.1"/>
    </source>
</evidence>
<dbReference type="Proteomes" id="UP000185382">
    <property type="component" value="Segment"/>
</dbReference>
<dbReference type="EMBL" id="KJ019079">
    <property type="protein sequence ID" value="AIX26232.1"/>
    <property type="molecule type" value="Genomic_DNA"/>
</dbReference>
<dbReference type="EMBL" id="KJ019127">
    <property type="protein sequence ID" value="AIX37935.1"/>
    <property type="molecule type" value="Genomic_DNA"/>
</dbReference>
<dbReference type="Proteomes" id="UP000185361">
    <property type="component" value="Segment"/>
</dbReference>
<dbReference type="RefSeq" id="YP_009133496.1">
    <property type="nucleotide sequence ID" value="NC_026923.1"/>
</dbReference>
<keyword evidence="51" id="KW-1185">Reference proteome</keyword>
<dbReference type="Proteomes" id="UP000185346">
    <property type="component" value="Segment"/>
</dbReference>
<evidence type="ECO:0000313" key="52">
    <source>
        <dbReference type="Proteomes" id="UP000185366"/>
    </source>
</evidence>
<dbReference type="EMBL" id="KJ019029">
    <property type="protein sequence ID" value="AIX14984.1"/>
    <property type="molecule type" value="Genomic_DNA"/>
</dbReference>
<dbReference type="Proteomes" id="UP000185368">
    <property type="component" value="Segment"/>
</dbReference>
<dbReference type="Proteomes" id="UP000185373">
    <property type="component" value="Segment"/>
</dbReference>
<dbReference type="Proteomes" id="UP000033003">
    <property type="component" value="Segment"/>
</dbReference>
<evidence type="ECO:0000313" key="44">
    <source>
        <dbReference type="EMBL" id="AIX40734.1"/>
    </source>
</evidence>
<evidence type="ECO:0000313" key="23">
    <source>
        <dbReference type="EMBL" id="AIX26015.1"/>
    </source>
</evidence>
<evidence type="ECO:0000259" key="2">
    <source>
        <dbReference type="Pfam" id="PF01467"/>
    </source>
</evidence>
<evidence type="ECO:0000256" key="1">
    <source>
        <dbReference type="SAM" id="MobiDB-lite"/>
    </source>
</evidence>
<evidence type="ECO:0000313" key="25">
    <source>
        <dbReference type="EMBL" id="AIX26450.1"/>
    </source>
</evidence>
<dbReference type="Proteomes" id="UP000185367">
    <property type="component" value="Segment"/>
</dbReference>
<evidence type="ECO:0000313" key="9">
    <source>
        <dbReference type="EMBL" id="AIX16460.1"/>
    </source>
</evidence>
<evidence type="ECO:0000313" key="13">
    <source>
        <dbReference type="EMBL" id="AIX19610.1"/>
    </source>
</evidence>
<dbReference type="EMBL" id="KJ019047">
    <property type="protein sequence ID" value="AIX18957.1"/>
    <property type="molecule type" value="Genomic_DNA"/>
</dbReference>
<dbReference type="Pfam" id="PF01467">
    <property type="entry name" value="CTP_transf_like"/>
    <property type="match status" value="1"/>
</dbReference>
<dbReference type="Proteomes" id="UP000185370">
    <property type="component" value="Segment"/>
</dbReference>
<dbReference type="EMBL" id="KJ019080">
    <property type="protein sequence ID" value="AIX26450.1"/>
    <property type="molecule type" value="Genomic_DNA"/>
</dbReference>
<feature type="compositionally biased region" description="Basic and acidic residues" evidence="1">
    <location>
        <begin position="12"/>
        <end position="21"/>
    </location>
</feature>
<dbReference type="EMBL" id="KJ019057">
    <property type="protein sequence ID" value="AIX21258.1"/>
    <property type="molecule type" value="Genomic_DNA"/>
</dbReference>
<dbReference type="EMBL" id="KJ019117">
    <property type="protein sequence ID" value="AIX35698.1"/>
    <property type="molecule type" value="Genomic_DNA"/>
</dbReference>
<evidence type="ECO:0000313" key="8">
    <source>
        <dbReference type="EMBL" id="AIX16275.1"/>
    </source>
</evidence>
<keyword evidence="12" id="KW-0808">Transferase</keyword>
<evidence type="ECO:0000313" key="49">
    <source>
        <dbReference type="Proteomes" id="UP000033003"/>
    </source>
</evidence>
<evidence type="ECO:0000313" key="20">
    <source>
        <dbReference type="EMBL" id="AIX25149.1"/>
    </source>
</evidence>
<dbReference type="EMBL" id="KJ019160">
    <property type="protein sequence ID" value="AIX45990.1"/>
    <property type="molecule type" value="Genomic_DNA"/>
</dbReference>
<dbReference type="Proteomes" id="UP000185348">
    <property type="component" value="Segment"/>
</dbReference>
<dbReference type="EMBL" id="KJ019031">
    <property type="protein sequence ID" value="AIX15411.1"/>
    <property type="molecule type" value="Genomic_DNA"/>
</dbReference>
<dbReference type="Proteomes" id="UP000185358">
    <property type="component" value="Segment"/>
</dbReference>
<dbReference type="EMBL" id="KJ019120">
    <property type="protein sequence ID" value="AIX36355.1"/>
    <property type="molecule type" value="Genomic_DNA"/>
</dbReference>
<dbReference type="EMBL" id="KJ019121">
    <property type="protein sequence ID" value="AIX36572.1"/>
    <property type="molecule type" value="Genomic_DNA"/>
</dbReference>
<evidence type="ECO:0000313" key="22">
    <source>
        <dbReference type="EMBL" id="AIX25797.1"/>
    </source>
</evidence>
<dbReference type="EMBL" id="KJ019125">
    <property type="protein sequence ID" value="AIX37499.1"/>
    <property type="molecule type" value="Genomic_DNA"/>
</dbReference>
<evidence type="ECO:0000313" key="7">
    <source>
        <dbReference type="EMBL" id="AIX16059.1"/>
    </source>
</evidence>
<dbReference type="EMBL" id="KJ019073">
    <property type="protein sequence ID" value="AIX24932.1"/>
    <property type="molecule type" value="Genomic_DNA"/>
</dbReference>
<evidence type="ECO:0000313" key="32">
    <source>
        <dbReference type="EMBL" id="AIX36137.1"/>
    </source>
</evidence>
<evidence type="ECO:0000313" key="51">
    <source>
        <dbReference type="Proteomes" id="UP000185365"/>
    </source>
</evidence>
<dbReference type="EMBL" id="KJ019140">
    <property type="protein sequence ID" value="AIX40734.1"/>
    <property type="molecule type" value="Genomic_DNA"/>
</dbReference>
<evidence type="ECO:0000313" key="16">
    <source>
        <dbReference type="EMBL" id="AIX22488.1"/>
    </source>
</evidence>
<evidence type="ECO:0000313" key="14">
    <source>
        <dbReference type="EMBL" id="AIX21041.1"/>
    </source>
</evidence>
<evidence type="ECO:0000313" key="19">
    <source>
        <dbReference type="EMBL" id="AIX24932.1"/>
    </source>
</evidence>
<dbReference type="Proteomes" id="UP000220606">
    <property type="component" value="Segment"/>
</dbReference>
<evidence type="ECO:0000313" key="18">
    <source>
        <dbReference type="EMBL" id="AIX24713.1"/>
    </source>
</evidence>
<evidence type="ECO:0000313" key="5">
    <source>
        <dbReference type="EMBL" id="AIX15411.1"/>
    </source>
</evidence>
<feature type="region of interest" description="Disordered" evidence="1">
    <location>
        <begin position="1"/>
        <end position="21"/>
    </location>
</feature>
<dbReference type="EMBL" id="KJ019126">
    <property type="protein sequence ID" value="AIX37717.1"/>
    <property type="molecule type" value="Genomic_DNA"/>
</dbReference>
<dbReference type="OrthoDB" id="6875at10239"/>
<dbReference type="Proteomes" id="UP000185366">
    <property type="component" value="Segment"/>
</dbReference>
<dbReference type="Proteomes" id="UP000185374">
    <property type="component" value="Segment"/>
</dbReference>
<name>A0A0E3F229_9CAUD</name>
<evidence type="ECO:0000313" key="27">
    <source>
        <dbReference type="EMBL" id="AIX34632.1"/>
    </source>
</evidence>
<evidence type="ECO:0000313" key="34">
    <source>
        <dbReference type="EMBL" id="AIX36572.1"/>
    </source>
</evidence>
<dbReference type="EMBL" id="KJ019129">
    <property type="protein sequence ID" value="AIX38368.1"/>
    <property type="molecule type" value="Genomic_DNA"/>
</dbReference>
<dbReference type="Proteomes" id="UP000185360">
    <property type="component" value="Genome"/>
</dbReference>
<dbReference type="EMBL" id="KJ019130">
    <property type="protein sequence ID" value="AIX38586.1"/>
    <property type="molecule type" value="Genomic_DNA"/>
</dbReference>
<evidence type="ECO:0000313" key="42">
    <source>
        <dbReference type="EMBL" id="AIX39879.1"/>
    </source>
</evidence>
<dbReference type="EMBL" id="KJ019118">
    <property type="protein sequence ID" value="AIX35917.1"/>
    <property type="molecule type" value="Genomic_DNA"/>
</dbReference>
<reference evidence="49 50" key="1">
    <citation type="submission" date="2013-12" db="EMBL/GenBank/DDBJ databases">
        <title>Ecological redundancy of diverse viral populations within a natural community.</title>
        <authorList>
            <person name="Gregory A.C."/>
            <person name="LaButti K."/>
            <person name="Copeland A."/>
            <person name="Woyke T."/>
            <person name="Sullivan M.B."/>
        </authorList>
    </citation>
    <scope>NUCLEOTIDE SEQUENCE [LARGE SCALE GENOMIC DNA]</scope>
    <source>
        <strain evidence="42">Syn7803C102</strain>
        <strain evidence="43">Syn7803C108</strain>
        <strain evidence="44">Syn7803C109</strain>
        <strain evidence="45">Syn7803C35</strain>
        <strain evidence="46">Syn7803C37</strain>
        <strain evidence="47">Syn7803C39</strain>
        <strain evidence="48">Syn7803C40</strain>
        <strain evidence="3">Syn7803C45</strain>
        <strain evidence="4">Syn7803C46</strain>
        <strain evidence="5">Syn7803C48</strain>
        <strain evidence="6">Syn7803C49</strain>
        <strain evidence="7">Syn7803C54</strain>
        <strain evidence="8">Syn7803C55</strain>
        <strain evidence="9">Syn7803C57</strain>
        <strain evidence="10">Syn7803C72</strain>
        <strain evidence="11">Syn7803C73</strain>
        <strain evidence="12">Syn7803C75</strain>
        <strain evidence="13">Syn7803C77</strain>
        <strain evidence="14">Syn7803C88</strain>
        <strain evidence="15">Syn7803C89</strain>
        <strain evidence="16">Syn7803C93</strain>
        <strain evidence="17">Syn7803US104</strain>
        <strain evidence="18">Syn7803US108</strain>
        <strain evidence="19">Syn7803US109</strain>
        <strain evidence="20">Syn7803US110</strain>
        <strain evidence="21">Syn7803US111</strain>
        <strain evidence="22">Syn7803US113</strain>
        <strain evidence="23">Syn7803US114</strain>
        <strain evidence="24">Syn7803US115</strain>
        <strain evidence="25">Syn7803US116</strain>
        <strain evidence="26">Syn7803US122</strain>
        <strain evidence="28">Syn7803US5</strain>
        <strain evidence="27">Syn7803US59</strain>
        <strain evidence="29">Syn7803US61</strain>
        <strain evidence="30">Syn7803US63</strain>
        <strain evidence="31">Syn7803US64</strain>
        <strain evidence="32">Syn7803US65</strain>
        <strain evidence="33">Syn7803US71</strain>
        <strain evidence="34">Syn7803US78</strain>
        <strain evidence="35">Syn7803US80</strain>
        <strain evidence="36">Syn7803US82</strain>
        <strain evidence="37">Syn7803US83</strain>
        <strain evidence="38">Syn7803US85</strain>
        <strain evidence="39">Syn7803US89</strain>
        <strain evidence="40">Syn7803US94</strain>
        <strain evidence="41">Syn7803US95</strain>
    </source>
</reference>
<dbReference type="EMBL" id="KJ019078">
    <property type="protein sequence ID" value="AIX26015.1"/>
    <property type="molecule type" value="Genomic_DNA"/>
</dbReference>
<dbReference type="Gene3D" id="3.40.50.620">
    <property type="entry name" value="HUPs"/>
    <property type="match status" value="1"/>
</dbReference>
<dbReference type="EMBL" id="KJ019050">
    <property type="protein sequence ID" value="AIX19610.1"/>
    <property type="molecule type" value="Genomic_DNA"/>
</dbReference>
<dbReference type="Proteomes" id="UP000185372">
    <property type="component" value="Genome"/>
</dbReference>
<evidence type="ECO:0000313" key="35">
    <source>
        <dbReference type="EMBL" id="AIX37281.1"/>
    </source>
</evidence>
<dbReference type="EMBL" id="KJ019162">
    <property type="protein sequence ID" value="AIX46427.1"/>
    <property type="molecule type" value="Genomic_DNA"/>
</dbReference>
<dbReference type="Proteomes" id="UP000185362">
    <property type="component" value="Segment"/>
</dbReference>
<feature type="compositionally biased region" description="Polar residues" evidence="1">
    <location>
        <begin position="55"/>
        <end position="75"/>
    </location>
</feature>
<evidence type="ECO:0000313" key="4">
    <source>
        <dbReference type="EMBL" id="AIX14984.1"/>
    </source>
</evidence>
<evidence type="ECO:0000313" key="47">
    <source>
        <dbReference type="EMBL" id="AIX46852.1"/>
    </source>
</evidence>
<dbReference type="EMBL" id="KJ019113">
    <property type="protein sequence ID" value="AIX34852.1"/>
    <property type="molecule type" value="Genomic_DNA"/>
</dbReference>
<evidence type="ECO:0000313" key="15">
    <source>
        <dbReference type="EMBL" id="AIX21258.1"/>
    </source>
</evidence>
<dbReference type="SUPFAM" id="SSF52374">
    <property type="entry name" value="Nucleotidylyl transferase"/>
    <property type="match status" value="1"/>
</dbReference>
<dbReference type="EMBL" id="KJ019036">
    <property type="protein sequence ID" value="AIX16460.1"/>
    <property type="molecule type" value="Genomic_DNA"/>
</dbReference>
<dbReference type="EMBL" id="KJ019083">
    <property type="protein sequence ID" value="AIX27086.1"/>
    <property type="molecule type" value="Genomic_DNA"/>
</dbReference>
<evidence type="ECO:0000313" key="17">
    <source>
        <dbReference type="EMBL" id="AIX24279.1"/>
    </source>
</evidence>
<evidence type="ECO:0000313" key="3">
    <source>
        <dbReference type="EMBL" id="AIX14765.1"/>
    </source>
</evidence>
<dbReference type="Proteomes" id="UP000185343">
    <property type="component" value="Segment"/>
</dbReference>
<dbReference type="EMBL" id="KJ019046">
    <property type="protein sequence ID" value="AIX18739.1"/>
    <property type="molecule type" value="Genomic_DNA"/>
</dbReference>
<dbReference type="Proteomes" id="UP000185349">
    <property type="component" value="Segment"/>
</dbReference>
<dbReference type="Proteomes" id="UP000185359">
    <property type="component" value="Segment"/>
</dbReference>
<evidence type="ECO:0000313" key="41">
    <source>
        <dbReference type="EMBL" id="AIX38804.1"/>
    </source>
</evidence>
<evidence type="ECO:0000313" key="40">
    <source>
        <dbReference type="EMBL" id="AIX38586.1"/>
    </source>
</evidence>
<evidence type="ECO:0000313" key="6">
    <source>
        <dbReference type="EMBL" id="AIX15631.1"/>
    </source>
</evidence>
<dbReference type="Proteomes" id="UP000185381">
    <property type="component" value="Genome"/>
</dbReference>
<dbReference type="EMBL" id="KJ019035">
    <property type="protein sequence ID" value="AIX16275.1"/>
    <property type="molecule type" value="Genomic_DNA"/>
</dbReference>
<dbReference type="EMBL" id="KJ019074">
    <property type="protein sequence ID" value="AIX25149.1"/>
    <property type="molecule type" value="Genomic_DNA"/>
</dbReference>
<dbReference type="EMBL" id="KJ019077">
    <property type="protein sequence ID" value="AIX25797.1"/>
    <property type="molecule type" value="Genomic_DNA"/>
</dbReference>
<evidence type="ECO:0000313" key="28">
    <source>
        <dbReference type="EMBL" id="AIX34852.1"/>
    </source>
</evidence>
<dbReference type="Proteomes" id="UP000185386">
    <property type="component" value="Segment"/>
</dbReference>
<dbReference type="Proteomes" id="UP000185371">
    <property type="component" value="Segment"/>
</dbReference>
<dbReference type="EMBL" id="KJ019062">
    <property type="protein sequence ID" value="AIX22488.1"/>
    <property type="molecule type" value="Genomic_DNA"/>
</dbReference>
<protein>
    <submittedName>
        <fullName evidence="12">Cytitidyltransferase</fullName>
    </submittedName>
</protein>
<dbReference type="GeneID" id="24171564"/>
<dbReference type="Proteomes" id="UP000185354">
    <property type="component" value="Segment"/>
</dbReference>
<proteinExistence type="predicted"/>
<dbReference type="Proteomes" id="UP000185364">
    <property type="component" value="Segment"/>
</dbReference>
<dbReference type="Proteomes" id="UP000185383">
    <property type="component" value="Segment"/>
</dbReference>
<evidence type="ECO:0000313" key="45">
    <source>
        <dbReference type="EMBL" id="AIX45990.1"/>
    </source>
</evidence>
<dbReference type="EMBL" id="KJ019139">
    <property type="protein sequence ID" value="AIX40516.1"/>
    <property type="molecule type" value="Genomic_DNA"/>
</dbReference>
<evidence type="ECO:0000313" key="33">
    <source>
        <dbReference type="EMBL" id="AIX36355.1"/>
    </source>
</evidence>
<evidence type="ECO:0000313" key="11">
    <source>
        <dbReference type="EMBL" id="AIX18957.1"/>
    </source>
</evidence>
<dbReference type="Proteomes" id="UP000185384">
    <property type="component" value="Segment"/>
</dbReference>
<dbReference type="EMBL" id="KJ019124">
    <property type="protein sequence ID" value="AIX37281.1"/>
    <property type="molecule type" value="Genomic_DNA"/>
</dbReference>
<dbReference type="Proteomes" id="UP000185350">
    <property type="component" value="Segment"/>
</dbReference>
<dbReference type="Proteomes" id="UP000185365">
    <property type="component" value="Segment"/>
</dbReference>
<dbReference type="Proteomes" id="UP000185355">
    <property type="component" value="Segment"/>
</dbReference>
<dbReference type="EMBL" id="KJ019028">
    <property type="protein sequence ID" value="AIX14765.1"/>
    <property type="molecule type" value="Genomic_DNA"/>
</dbReference>
<dbReference type="Proteomes" id="UP000185385">
    <property type="component" value="Segment"/>
</dbReference>
<accession>A0A0E3F229</accession>
<evidence type="ECO:0000313" key="50">
    <source>
        <dbReference type="Proteomes" id="UP000185343"/>
    </source>
</evidence>
<dbReference type="EMBL" id="KJ019119">
    <property type="protein sequence ID" value="AIX36137.1"/>
    <property type="molecule type" value="Genomic_DNA"/>
</dbReference>
<dbReference type="Proteomes" id="UP000185377">
    <property type="component" value="Segment"/>
</dbReference>
<dbReference type="KEGG" id="vg:24171564"/>
<dbReference type="Proteomes" id="UP000185363">
    <property type="component" value="Segment"/>
</dbReference>
<dbReference type="Proteomes" id="UP000185351">
    <property type="component" value="Segment"/>
</dbReference>
<evidence type="ECO:0000313" key="39">
    <source>
        <dbReference type="EMBL" id="AIX38368.1"/>
    </source>
</evidence>
<evidence type="ECO:0000313" key="36">
    <source>
        <dbReference type="EMBL" id="AIX37499.1"/>
    </source>
</evidence>
<dbReference type="EMBL" id="KJ019048">
    <property type="protein sequence ID" value="AIX19175.1"/>
    <property type="molecule type" value="Genomic_DNA"/>
</dbReference>
<dbReference type="Proteomes" id="UP000185345">
    <property type="component" value="Segment"/>
</dbReference>
<evidence type="ECO:0000313" key="43">
    <source>
        <dbReference type="EMBL" id="AIX40516.1"/>
    </source>
</evidence>
<dbReference type="Proteomes" id="UP000185369">
    <property type="component" value="Segment"/>
</dbReference>
<evidence type="ECO:0000313" key="48">
    <source>
        <dbReference type="EMBL" id="AIX47070.1"/>
    </source>
</evidence>
<dbReference type="EMBL" id="KJ019136">
    <property type="protein sequence ID" value="AIX39879.1"/>
    <property type="molecule type" value="Genomic_DNA"/>
</dbReference>
<evidence type="ECO:0000313" key="29">
    <source>
        <dbReference type="EMBL" id="AIX35276.1"/>
    </source>
</evidence>
<dbReference type="EMBL" id="KJ019056">
    <property type="protein sequence ID" value="AIX21041.1"/>
    <property type="molecule type" value="Genomic_DNA"/>
</dbReference>
<evidence type="ECO:0000313" key="26">
    <source>
        <dbReference type="EMBL" id="AIX27086.1"/>
    </source>
</evidence>
<dbReference type="Proteomes" id="UP000185352">
    <property type="component" value="Segment"/>
</dbReference>
<dbReference type="Proteomes" id="UP000185379">
    <property type="component" value="Segment"/>
</dbReference>